<proteinExistence type="predicted"/>
<organism evidence="1 2">
    <name type="scientific">Caenorhabditis japonica</name>
    <dbReference type="NCBI Taxonomy" id="281687"/>
    <lineage>
        <taxon>Eukaryota</taxon>
        <taxon>Metazoa</taxon>
        <taxon>Ecdysozoa</taxon>
        <taxon>Nematoda</taxon>
        <taxon>Chromadorea</taxon>
        <taxon>Rhabditida</taxon>
        <taxon>Rhabditina</taxon>
        <taxon>Rhabditomorpha</taxon>
        <taxon>Rhabditoidea</taxon>
        <taxon>Rhabditidae</taxon>
        <taxon>Peloderinae</taxon>
        <taxon>Caenorhabditis</taxon>
    </lineage>
</organism>
<name>A0A8R1IJB9_CAEJA</name>
<reference evidence="1" key="2">
    <citation type="submission" date="2022-06" db="UniProtKB">
        <authorList>
            <consortium name="EnsemblMetazoa"/>
        </authorList>
    </citation>
    <scope>IDENTIFICATION</scope>
    <source>
        <strain evidence="1">DF5081</strain>
    </source>
</reference>
<accession>A0A8R1IJB9</accession>
<keyword evidence="2" id="KW-1185">Reference proteome</keyword>
<evidence type="ECO:0000313" key="1">
    <source>
        <dbReference type="EnsemblMetazoa" id="CJA37514.1"/>
    </source>
</evidence>
<reference evidence="2" key="1">
    <citation type="submission" date="2010-08" db="EMBL/GenBank/DDBJ databases">
        <authorList>
            <consortium name="Caenorhabditis japonica Sequencing Consortium"/>
            <person name="Wilson R.K."/>
        </authorList>
    </citation>
    <scope>NUCLEOTIDE SEQUENCE [LARGE SCALE GENOMIC DNA]</scope>
    <source>
        <strain evidence="2">DF5081</strain>
    </source>
</reference>
<dbReference type="Proteomes" id="UP000005237">
    <property type="component" value="Unassembled WGS sequence"/>
</dbReference>
<evidence type="ECO:0000313" key="2">
    <source>
        <dbReference type="Proteomes" id="UP000005237"/>
    </source>
</evidence>
<dbReference type="AlphaFoldDB" id="A0A8R1IJB9"/>
<dbReference type="EnsemblMetazoa" id="CJA37514.1">
    <property type="protein sequence ID" value="CJA37514.1"/>
    <property type="gene ID" value="WBGene00213361"/>
</dbReference>
<protein>
    <submittedName>
        <fullName evidence="1">Uncharacterized protein</fullName>
    </submittedName>
</protein>
<sequence length="69" mass="7662">MDKRFISEDQGRSSRKGQETICRRLVTITQYLSGGHGQGAMINSLIVVNDCHEVALEQLPHTFPIAPPI</sequence>